<dbReference type="AlphaFoldDB" id="A0A183IMV0"/>
<keyword evidence="1" id="KW-1133">Transmembrane helix</keyword>
<keyword evidence="3" id="KW-1185">Reference proteome</keyword>
<evidence type="ECO:0000313" key="3">
    <source>
        <dbReference type="Proteomes" id="UP000270296"/>
    </source>
</evidence>
<dbReference type="WBParaSite" id="SBAD_0000514601-mRNA-1">
    <property type="protein sequence ID" value="SBAD_0000514601-mRNA-1"/>
    <property type="gene ID" value="SBAD_0000514601"/>
</dbReference>
<dbReference type="OrthoDB" id="5851255at2759"/>
<name>A0A183IMV0_9BILA</name>
<protein>
    <submittedName>
        <fullName evidence="4">Transmembrane protein</fullName>
    </submittedName>
</protein>
<evidence type="ECO:0000313" key="2">
    <source>
        <dbReference type="EMBL" id="VDP05802.1"/>
    </source>
</evidence>
<dbReference type="Proteomes" id="UP000270296">
    <property type="component" value="Unassembled WGS sequence"/>
</dbReference>
<reference evidence="2 3" key="2">
    <citation type="submission" date="2018-11" db="EMBL/GenBank/DDBJ databases">
        <authorList>
            <consortium name="Pathogen Informatics"/>
        </authorList>
    </citation>
    <scope>NUCLEOTIDE SEQUENCE [LARGE SCALE GENOMIC DNA]</scope>
</reference>
<proteinExistence type="predicted"/>
<reference evidence="4" key="1">
    <citation type="submission" date="2016-06" db="UniProtKB">
        <authorList>
            <consortium name="WormBaseParasite"/>
        </authorList>
    </citation>
    <scope>IDENTIFICATION</scope>
</reference>
<evidence type="ECO:0000256" key="1">
    <source>
        <dbReference type="SAM" id="Phobius"/>
    </source>
</evidence>
<sequence>MTASITTAIIEVVIIIIIIIIIIITIIIIIIIIVVVIIIVGVIVNGFVSKGCAASTWKSNHSKSSGIGCRREEIFGVVSQVCYCNNSDFCNASLKSFGWSTPFAVFLCLGVCLLLYEL</sequence>
<keyword evidence="1" id="KW-0472">Membrane</keyword>
<gene>
    <name evidence="2" type="ORF">SBAD_LOCUS4946</name>
</gene>
<feature type="transmembrane region" description="Helical" evidence="1">
    <location>
        <begin position="97"/>
        <end position="116"/>
    </location>
</feature>
<organism evidence="4">
    <name type="scientific">Soboliphyme baturini</name>
    <dbReference type="NCBI Taxonomy" id="241478"/>
    <lineage>
        <taxon>Eukaryota</taxon>
        <taxon>Metazoa</taxon>
        <taxon>Ecdysozoa</taxon>
        <taxon>Nematoda</taxon>
        <taxon>Enoplea</taxon>
        <taxon>Dorylaimia</taxon>
        <taxon>Dioctophymatida</taxon>
        <taxon>Dioctophymatoidea</taxon>
        <taxon>Soboliphymatidae</taxon>
        <taxon>Soboliphyme</taxon>
    </lineage>
</organism>
<feature type="transmembrane region" description="Helical" evidence="1">
    <location>
        <begin position="12"/>
        <end position="44"/>
    </location>
</feature>
<dbReference type="EMBL" id="UZAM01008645">
    <property type="protein sequence ID" value="VDP05802.1"/>
    <property type="molecule type" value="Genomic_DNA"/>
</dbReference>
<accession>A0A183IMV0</accession>
<evidence type="ECO:0000313" key="4">
    <source>
        <dbReference type="WBParaSite" id="SBAD_0000514601-mRNA-1"/>
    </source>
</evidence>
<keyword evidence="1" id="KW-0812">Transmembrane</keyword>